<gene>
    <name evidence="1" type="ORF">SO694_00051111</name>
</gene>
<dbReference type="EMBL" id="JBBJCI010000204">
    <property type="protein sequence ID" value="KAK7241200.1"/>
    <property type="molecule type" value="Genomic_DNA"/>
</dbReference>
<proteinExistence type="predicted"/>
<evidence type="ECO:0000313" key="2">
    <source>
        <dbReference type="Proteomes" id="UP001363151"/>
    </source>
</evidence>
<organism evidence="1 2">
    <name type="scientific">Aureococcus anophagefferens</name>
    <name type="common">Harmful bloom alga</name>
    <dbReference type="NCBI Taxonomy" id="44056"/>
    <lineage>
        <taxon>Eukaryota</taxon>
        <taxon>Sar</taxon>
        <taxon>Stramenopiles</taxon>
        <taxon>Ochrophyta</taxon>
        <taxon>Pelagophyceae</taxon>
        <taxon>Pelagomonadales</taxon>
        <taxon>Pelagomonadaceae</taxon>
        <taxon>Aureococcus</taxon>
    </lineage>
</organism>
<name>A0ABR1FY59_AURAN</name>
<dbReference type="Proteomes" id="UP001363151">
    <property type="component" value="Unassembled WGS sequence"/>
</dbReference>
<accession>A0ABR1FY59</accession>
<keyword evidence="2" id="KW-1185">Reference proteome</keyword>
<reference evidence="1 2" key="1">
    <citation type="submission" date="2024-03" db="EMBL/GenBank/DDBJ databases">
        <title>Aureococcus anophagefferens CCMP1851 and Kratosvirus quantuckense: Draft genome of a second virus-susceptible host strain in the model system.</title>
        <authorList>
            <person name="Chase E."/>
            <person name="Truchon A.R."/>
            <person name="Schepens W."/>
            <person name="Wilhelm S.W."/>
        </authorList>
    </citation>
    <scope>NUCLEOTIDE SEQUENCE [LARGE SCALE GENOMIC DNA]</scope>
    <source>
        <strain evidence="1 2">CCMP1851</strain>
    </source>
</reference>
<comment type="caution">
    <text evidence="1">The sequence shown here is derived from an EMBL/GenBank/DDBJ whole genome shotgun (WGS) entry which is preliminary data.</text>
</comment>
<protein>
    <submittedName>
        <fullName evidence="1">Uncharacterized protein</fullName>
    </submittedName>
</protein>
<evidence type="ECO:0000313" key="1">
    <source>
        <dbReference type="EMBL" id="KAK7241200.1"/>
    </source>
</evidence>
<sequence length="530" mass="57397">MAGSRARRRGGFALAAATVGLVAFAGLRARSSGATAQLATILGSEGALFVPSAFSPSSNASVNGIPLYDDEAPLGAYRPNLYKKTHSSLDPINERIWLVSNFGFPWSGADEYWYDGAMASSTREVHMAELSDQVDLCAYRATFTFLGNYLWHELGSTVTPEGALALESFYDYTYRLHTTGADQGSWETAYEWDAYVYLSSAFYVPSIDAHALTLSKNGVPHLKRSYAGAAGETWYVVFAFNPYNGETIALHSGTTAYRGEYPAFEASMCVDAIALPFTVARYQAWWASFNATFDEASGLPDVLPALVSQPTHNATGVADFLRSAPAALYDWNVNERVGDAREGQATGASGGACRITEIMAYTSIMEGDDDALDAAILAPVRFVESSARTGDLSVADYVDLVDKSVRAFTGQDAGYSRWLDNHVGLGNTLYKRPVDELAAWLERVDVPWHAHYTEMASDDDAAETLGSLWTAGVAGLAFELHGAFNFTAVHDPVGELDYCTRTSVCRAEDYAQCGLADDLVSSLESPKKER</sequence>